<evidence type="ECO:0000313" key="2">
    <source>
        <dbReference type="EMBL" id="RTZ83785.1"/>
    </source>
</evidence>
<comment type="caution">
    <text evidence="2">The sequence shown here is derived from an EMBL/GenBank/DDBJ whole genome shotgun (WGS) entry which is preliminary data.</text>
</comment>
<organism evidence="2 3">
    <name type="scientific">SAR324 cluster bacterium</name>
    <dbReference type="NCBI Taxonomy" id="2024889"/>
    <lineage>
        <taxon>Bacteria</taxon>
        <taxon>Deltaproteobacteria</taxon>
        <taxon>SAR324 cluster</taxon>
    </lineage>
</organism>
<keyword evidence="1" id="KW-0812">Transmembrane</keyword>
<reference evidence="2 3" key="1">
    <citation type="submission" date="2018-06" db="EMBL/GenBank/DDBJ databases">
        <title>Combined omics and stable isotope probing to characterize newly discovered Mariana Back-Arc vent microbial communities.</title>
        <authorList>
            <person name="Trembath-Reichert E."/>
            <person name="Huber J.A."/>
        </authorList>
    </citation>
    <scope>NUCLEOTIDE SEQUENCE [LARGE SCALE GENOMIC DNA]</scope>
    <source>
        <strain evidence="2">MAG 58</strain>
    </source>
</reference>
<dbReference type="Proteomes" id="UP000287917">
    <property type="component" value="Unassembled WGS sequence"/>
</dbReference>
<evidence type="ECO:0000256" key="1">
    <source>
        <dbReference type="SAM" id="Phobius"/>
    </source>
</evidence>
<keyword evidence="1" id="KW-1133">Transmembrane helix</keyword>
<sequence length="83" mass="8770">MLNLKSVIIGVLSGVALVFILGAADRKGKKGPPPAGMFQLYAIPNIDSKAVILNTANGEYKIANLDLSPNFESGDRFMGPPPE</sequence>
<proteinExistence type="predicted"/>
<protein>
    <submittedName>
        <fullName evidence="2">Uncharacterized protein</fullName>
    </submittedName>
</protein>
<gene>
    <name evidence="2" type="ORF">DSY96_07355</name>
</gene>
<evidence type="ECO:0000313" key="3">
    <source>
        <dbReference type="Proteomes" id="UP000287917"/>
    </source>
</evidence>
<name>A0A432GK42_9DELT</name>
<dbReference type="EMBL" id="QNZK01000253">
    <property type="protein sequence ID" value="RTZ83785.1"/>
    <property type="molecule type" value="Genomic_DNA"/>
</dbReference>
<accession>A0A432GK42</accession>
<keyword evidence="1" id="KW-0472">Membrane</keyword>
<feature type="transmembrane region" description="Helical" evidence="1">
    <location>
        <begin position="6"/>
        <end position="24"/>
    </location>
</feature>
<dbReference type="AlphaFoldDB" id="A0A432GK42"/>